<dbReference type="PROSITE" id="PS01055">
    <property type="entry name" value="DNA_LIGASE_N1"/>
    <property type="match status" value="1"/>
</dbReference>
<evidence type="ECO:0000256" key="3">
    <source>
        <dbReference type="ARBA" id="ARBA00022705"/>
    </source>
</evidence>
<dbReference type="GO" id="GO:0046872">
    <property type="term" value="F:metal ion binding"/>
    <property type="evidence" value="ECO:0007669"/>
    <property type="project" value="UniProtKB-KW"/>
</dbReference>
<dbReference type="InterPro" id="IPR001679">
    <property type="entry name" value="DNA_ligase"/>
</dbReference>
<dbReference type="GO" id="GO:0006281">
    <property type="term" value="P:DNA repair"/>
    <property type="evidence" value="ECO:0007669"/>
    <property type="project" value="UniProtKB-KW"/>
</dbReference>
<dbReference type="InterPro" id="IPR012340">
    <property type="entry name" value="NA-bd_OB-fold"/>
</dbReference>
<dbReference type="EC" id="6.5.1.2" evidence="1"/>
<dbReference type="InterPro" id="IPR001357">
    <property type="entry name" value="BRCT_dom"/>
</dbReference>
<dbReference type="PIRSF" id="PIRSF001604">
    <property type="entry name" value="LigA"/>
    <property type="match status" value="1"/>
</dbReference>
<keyword evidence="4" id="KW-0479">Metal-binding</keyword>
<evidence type="ECO:0000256" key="6">
    <source>
        <dbReference type="ARBA" id="ARBA00022833"/>
    </source>
</evidence>
<dbReference type="Gene3D" id="1.10.150.20">
    <property type="entry name" value="5' to 3' exonuclease, C-terminal subdomain"/>
    <property type="match status" value="2"/>
</dbReference>
<dbReference type="EMBL" id="LR797252">
    <property type="protein sequence ID" value="CAB4196909.1"/>
    <property type="molecule type" value="Genomic_DNA"/>
</dbReference>
<dbReference type="GO" id="GO:0003911">
    <property type="term" value="F:DNA ligase (NAD+) activity"/>
    <property type="evidence" value="ECO:0007669"/>
    <property type="project" value="UniProtKB-EC"/>
</dbReference>
<keyword evidence="7" id="KW-0460">Magnesium</keyword>
<proteinExistence type="inferred from homology"/>
<dbReference type="Gene3D" id="3.40.50.10190">
    <property type="entry name" value="BRCT domain"/>
    <property type="match status" value="1"/>
</dbReference>
<keyword evidence="6" id="KW-0862">Zinc</keyword>
<dbReference type="Gene3D" id="1.10.287.610">
    <property type="entry name" value="Helix hairpin bin"/>
    <property type="match status" value="1"/>
</dbReference>
<dbReference type="Gene3D" id="3.30.470.30">
    <property type="entry name" value="DNA ligase/mRNA capping enzyme"/>
    <property type="match status" value="1"/>
</dbReference>
<keyword evidence="5" id="KW-0227">DNA damage</keyword>
<dbReference type="InterPro" id="IPR013839">
    <property type="entry name" value="DNAligase_adenylation"/>
</dbReference>
<dbReference type="Pfam" id="PF01653">
    <property type="entry name" value="DNA_ligase_aden"/>
    <property type="match status" value="1"/>
</dbReference>
<evidence type="ECO:0000256" key="8">
    <source>
        <dbReference type="ARBA" id="ARBA00023027"/>
    </source>
</evidence>
<dbReference type="Pfam" id="PF14520">
    <property type="entry name" value="HHH_5"/>
    <property type="match status" value="1"/>
</dbReference>
<evidence type="ECO:0000256" key="5">
    <source>
        <dbReference type="ARBA" id="ARBA00022763"/>
    </source>
</evidence>
<evidence type="ECO:0000256" key="10">
    <source>
        <dbReference type="ARBA" id="ARBA00034005"/>
    </source>
</evidence>
<dbReference type="Pfam" id="PF03120">
    <property type="entry name" value="OB_DNA_ligase"/>
    <property type="match status" value="1"/>
</dbReference>
<evidence type="ECO:0000256" key="1">
    <source>
        <dbReference type="ARBA" id="ARBA00012722"/>
    </source>
</evidence>
<keyword evidence="2 12" id="KW-0436">Ligase</keyword>
<name>A0A6J5RIT5_9CAUD</name>
<evidence type="ECO:0000256" key="9">
    <source>
        <dbReference type="ARBA" id="ARBA00023204"/>
    </source>
</evidence>
<evidence type="ECO:0000256" key="7">
    <source>
        <dbReference type="ARBA" id="ARBA00022842"/>
    </source>
</evidence>
<dbReference type="InterPro" id="IPR010994">
    <property type="entry name" value="RuvA_2-like"/>
</dbReference>
<dbReference type="CDD" id="cd17748">
    <property type="entry name" value="BRCT_DNA_ligase_like"/>
    <property type="match status" value="1"/>
</dbReference>
<keyword evidence="8" id="KW-0520">NAD</keyword>
<dbReference type="NCBIfam" id="NF005932">
    <property type="entry name" value="PRK07956.1"/>
    <property type="match status" value="1"/>
</dbReference>
<dbReference type="SUPFAM" id="SSF47781">
    <property type="entry name" value="RuvA domain 2-like"/>
    <property type="match status" value="1"/>
</dbReference>
<dbReference type="PROSITE" id="PS50172">
    <property type="entry name" value="BRCT"/>
    <property type="match status" value="1"/>
</dbReference>
<dbReference type="Pfam" id="PF00533">
    <property type="entry name" value="BRCT"/>
    <property type="match status" value="1"/>
</dbReference>
<evidence type="ECO:0000313" key="12">
    <source>
        <dbReference type="EMBL" id="CAB4196909.1"/>
    </source>
</evidence>
<accession>A0A6J5RIT5</accession>
<reference evidence="12" key="1">
    <citation type="submission" date="2020-05" db="EMBL/GenBank/DDBJ databases">
        <authorList>
            <person name="Chiriac C."/>
            <person name="Salcher M."/>
            <person name="Ghai R."/>
            <person name="Kavagutti S V."/>
        </authorList>
    </citation>
    <scope>NUCLEOTIDE SEQUENCE</scope>
</reference>
<dbReference type="SUPFAM" id="SSF56091">
    <property type="entry name" value="DNA ligase/mRNA capping enzyme, catalytic domain"/>
    <property type="match status" value="1"/>
</dbReference>
<keyword evidence="3" id="KW-0235">DNA replication</keyword>
<keyword evidence="9" id="KW-0234">DNA repair</keyword>
<comment type="catalytic activity">
    <reaction evidence="10">
        <text>NAD(+) + (deoxyribonucleotide)n-3'-hydroxyl + 5'-phospho-(deoxyribonucleotide)m = (deoxyribonucleotide)n+m + AMP + beta-nicotinamide D-nucleotide.</text>
        <dbReference type="EC" id="6.5.1.2"/>
    </reaction>
</comment>
<sequence>MSTSRIQDLETKINQARNDYYNGTPKFSDKVYDAWIDELRLLDPKNKAVTAIGASIAPSEWKKAKHQIPMGSLDKVNLPIELSKWASDMAGTSELFCTEKLDGLSIEVIYENGKLVQGITRGDGDIGEDITVNVKQMRGAQSTLNVDFTGSLRGEIIMMKSIHQKFFADKANPRNAASGTSKRLDGVGVEYLDIIFYQVLGDVDFKTELEQFKWLKSNNISCPNYWVFKSSSEVNSHWRDYQDNKRVKLDYDIDGLVIRINDFAKQIALGDKDMRPKGAIAFKFDNESRESMIRSITWQVGNSGRLTPVATVDPVLLVGATVTRASIYNLSYIEELGLDVGATVLVARANDVIPRIEELVKSAGTIAKAPTHCPECNGKTEMQGENLVCTNSIDCPAQIVGRIKNWVKELNLLEWGDSLIEKLIESKKVTTVADLYTLTVDDLSGLDRMGKKSAQKCYDLLWASKEIPLDIFLGALSIQMIGGSTIRSIMNAGCDTLEKFGQLGAAQFEQVPGVGPTKAKFLADGLKSNQQLILDILDNGVKIKDKIVGKLTNTSICFTGAMQNKRPVLEKMAADAGAELKSSVGKGLTYLVIADPNSTSSKAVAARKLGTKLISEDEFLDLVK</sequence>
<evidence type="ECO:0000259" key="11">
    <source>
        <dbReference type="PROSITE" id="PS50172"/>
    </source>
</evidence>
<evidence type="ECO:0000256" key="4">
    <source>
        <dbReference type="ARBA" id="ARBA00022723"/>
    </source>
</evidence>
<dbReference type="NCBIfam" id="TIGR00575">
    <property type="entry name" value="dnlj"/>
    <property type="match status" value="1"/>
</dbReference>
<dbReference type="InterPro" id="IPR018239">
    <property type="entry name" value="DNA_ligase_AS"/>
</dbReference>
<dbReference type="InterPro" id="IPR036420">
    <property type="entry name" value="BRCT_dom_sf"/>
</dbReference>
<organism evidence="12">
    <name type="scientific">uncultured Caudovirales phage</name>
    <dbReference type="NCBI Taxonomy" id="2100421"/>
    <lineage>
        <taxon>Viruses</taxon>
        <taxon>Duplodnaviria</taxon>
        <taxon>Heunggongvirae</taxon>
        <taxon>Uroviricota</taxon>
        <taxon>Caudoviricetes</taxon>
        <taxon>Peduoviridae</taxon>
        <taxon>Maltschvirus</taxon>
        <taxon>Maltschvirus maltsch</taxon>
    </lineage>
</organism>
<protein>
    <recommendedName>
        <fullName evidence="1">DNA ligase (NAD(+))</fullName>
        <ecNumber evidence="1">6.5.1.2</ecNumber>
    </recommendedName>
</protein>
<feature type="domain" description="BRCT" evidence="11">
    <location>
        <begin position="546"/>
        <end position="624"/>
    </location>
</feature>
<dbReference type="InterPro" id="IPR004150">
    <property type="entry name" value="NAD_DNA_ligase_OB"/>
</dbReference>
<dbReference type="GO" id="GO:0006260">
    <property type="term" value="P:DNA replication"/>
    <property type="evidence" value="ECO:0007669"/>
    <property type="project" value="UniProtKB-KW"/>
</dbReference>
<gene>
    <name evidence="12" type="ORF">UFOVP1290_429</name>
</gene>
<dbReference type="SUPFAM" id="SSF52113">
    <property type="entry name" value="BRCT domain"/>
    <property type="match status" value="1"/>
</dbReference>
<evidence type="ECO:0000256" key="2">
    <source>
        <dbReference type="ARBA" id="ARBA00022598"/>
    </source>
</evidence>
<dbReference type="SMART" id="SM00532">
    <property type="entry name" value="LIGANc"/>
    <property type="match status" value="1"/>
</dbReference>
<dbReference type="InterPro" id="IPR013840">
    <property type="entry name" value="DNAligase_N"/>
</dbReference>
<dbReference type="HAMAP" id="MF_01588">
    <property type="entry name" value="DNA_ligase_A"/>
    <property type="match status" value="1"/>
</dbReference>
<dbReference type="SUPFAM" id="SSF50249">
    <property type="entry name" value="Nucleic acid-binding proteins"/>
    <property type="match status" value="1"/>
</dbReference>
<dbReference type="Gene3D" id="2.40.50.140">
    <property type="entry name" value="Nucleic acid-binding proteins"/>
    <property type="match status" value="1"/>
</dbReference>